<name>A0Y810_9GAMM</name>
<dbReference type="SUPFAM" id="SSF64153">
    <property type="entry name" value="YjeF N-terminal domain-like"/>
    <property type="match status" value="1"/>
</dbReference>
<evidence type="ECO:0000256" key="6">
    <source>
        <dbReference type="ARBA" id="ARBA00022741"/>
    </source>
</evidence>
<comment type="function">
    <text evidence="14 19">Bifunctional enzyme that catalyzes the epimerization of the S- and R-forms of NAD(P)HX and the dehydration of the S-form of NAD(P)HX at the expense of ADP, which is converted to AMP. This allows the repair of both epimers of NAD(P)HX, a damaged form of NAD(P)H that is a result of enzymatic or heat-dependent hydration.</text>
</comment>
<evidence type="ECO:0000256" key="19">
    <source>
        <dbReference type="PIRNR" id="PIRNR017184"/>
    </source>
</evidence>
<keyword evidence="11 18" id="KW-0413">Isomerase</keyword>
<comment type="catalytic activity">
    <reaction evidence="2 18 19">
        <text>(6R)-NADPHX = (6S)-NADPHX</text>
        <dbReference type="Rhea" id="RHEA:32227"/>
        <dbReference type="ChEBI" id="CHEBI:64076"/>
        <dbReference type="ChEBI" id="CHEBI:64077"/>
        <dbReference type="EC" id="5.1.99.6"/>
    </reaction>
</comment>
<comment type="similarity">
    <text evidence="3 19">In the N-terminal section; belongs to the NnrE/AIBP family.</text>
</comment>
<feature type="binding site" evidence="18">
    <location>
        <begin position="68"/>
        <end position="72"/>
    </location>
    <ligand>
        <name>(6S)-NADPHX</name>
        <dbReference type="ChEBI" id="CHEBI:64076"/>
    </ligand>
</feature>
<feature type="domain" description="YjeF C-terminal" evidence="20">
    <location>
        <begin position="232"/>
        <end position="502"/>
    </location>
</feature>
<comment type="catalytic activity">
    <reaction evidence="15 17 19">
        <text>(6S)-NADHX + ADP = AMP + phosphate + NADH + H(+)</text>
        <dbReference type="Rhea" id="RHEA:32223"/>
        <dbReference type="ChEBI" id="CHEBI:15378"/>
        <dbReference type="ChEBI" id="CHEBI:43474"/>
        <dbReference type="ChEBI" id="CHEBI:57945"/>
        <dbReference type="ChEBI" id="CHEBI:64074"/>
        <dbReference type="ChEBI" id="CHEBI:456215"/>
        <dbReference type="ChEBI" id="CHEBI:456216"/>
        <dbReference type="EC" id="4.2.1.136"/>
    </reaction>
</comment>
<dbReference type="HAMAP" id="MF_01965">
    <property type="entry name" value="NADHX_dehydratase"/>
    <property type="match status" value="1"/>
</dbReference>
<dbReference type="CDD" id="cd01171">
    <property type="entry name" value="YXKO-related"/>
    <property type="match status" value="1"/>
</dbReference>
<comment type="caution">
    <text evidence="18">Lacks conserved residue(s) required for the propagation of feature annotation.</text>
</comment>
<evidence type="ECO:0000259" key="20">
    <source>
        <dbReference type="PROSITE" id="PS51383"/>
    </source>
</evidence>
<feature type="binding site" evidence="17">
    <location>
        <position position="267"/>
    </location>
    <ligand>
        <name>(6S)-NADPHX</name>
        <dbReference type="ChEBI" id="CHEBI:64076"/>
    </ligand>
</feature>
<dbReference type="InterPro" id="IPR000631">
    <property type="entry name" value="CARKD"/>
</dbReference>
<evidence type="ECO:0000313" key="23">
    <source>
        <dbReference type="Proteomes" id="UP000004931"/>
    </source>
</evidence>
<dbReference type="GO" id="GO:0052856">
    <property type="term" value="F:NAD(P)HX epimerase activity"/>
    <property type="evidence" value="ECO:0007669"/>
    <property type="project" value="UniProtKB-UniRule"/>
</dbReference>
<dbReference type="InterPro" id="IPR030677">
    <property type="entry name" value="Nnr"/>
</dbReference>
<dbReference type="Pfam" id="PF01256">
    <property type="entry name" value="Carb_kinase"/>
    <property type="match status" value="1"/>
</dbReference>
<dbReference type="InterPro" id="IPR017953">
    <property type="entry name" value="Carbohydrate_kinase_pred_CS"/>
</dbReference>
<comment type="catalytic activity">
    <reaction evidence="1 18 19">
        <text>(6R)-NADHX = (6S)-NADHX</text>
        <dbReference type="Rhea" id="RHEA:32215"/>
        <dbReference type="ChEBI" id="CHEBI:64074"/>
        <dbReference type="ChEBI" id="CHEBI:64075"/>
        <dbReference type="EC" id="5.1.99.6"/>
    </reaction>
</comment>
<accession>A0Y810</accession>
<comment type="similarity">
    <text evidence="4 19">In the C-terminal section; belongs to the NnrD/CARKD family.</text>
</comment>
<dbReference type="FunFam" id="3.40.1190.20:FF:000017">
    <property type="entry name" value="Multifunctional fusion protein"/>
    <property type="match status" value="1"/>
</dbReference>
<dbReference type="OrthoDB" id="9806925at2"/>
<organism evidence="22 23">
    <name type="scientific">marine gamma proteobacterium HTCC2143</name>
    <dbReference type="NCBI Taxonomy" id="247633"/>
    <lineage>
        <taxon>Bacteria</taxon>
        <taxon>Pseudomonadati</taxon>
        <taxon>Pseudomonadota</taxon>
        <taxon>Gammaproteobacteria</taxon>
        <taxon>Cellvibrionales</taxon>
        <taxon>Spongiibacteraceae</taxon>
        <taxon>BD1-7 clade</taxon>
    </lineage>
</organism>
<keyword evidence="6 17" id="KW-0547">Nucleotide-binding</keyword>
<evidence type="ECO:0000256" key="1">
    <source>
        <dbReference type="ARBA" id="ARBA00000013"/>
    </source>
</evidence>
<dbReference type="InterPro" id="IPR004443">
    <property type="entry name" value="YjeF_N_dom"/>
</dbReference>
<dbReference type="PIRSF" id="PIRSF017184">
    <property type="entry name" value="Nnr"/>
    <property type="match status" value="1"/>
</dbReference>
<feature type="binding site" evidence="18">
    <location>
        <position position="165"/>
    </location>
    <ligand>
        <name>(6S)-NADPHX</name>
        <dbReference type="ChEBI" id="CHEBI:64076"/>
    </ligand>
</feature>
<dbReference type="eggNOG" id="COG0063">
    <property type="taxonomic scope" value="Bacteria"/>
</dbReference>
<evidence type="ECO:0000256" key="9">
    <source>
        <dbReference type="ARBA" id="ARBA00022958"/>
    </source>
</evidence>
<evidence type="ECO:0000256" key="12">
    <source>
        <dbReference type="ARBA" id="ARBA00023239"/>
    </source>
</evidence>
<evidence type="ECO:0000256" key="18">
    <source>
        <dbReference type="HAMAP-Rule" id="MF_01966"/>
    </source>
</evidence>
<dbReference type="Gene3D" id="3.40.1190.20">
    <property type="match status" value="1"/>
</dbReference>
<comment type="similarity">
    <text evidence="18">Belongs to the NnrE/AIBP family.</text>
</comment>
<keyword evidence="8 17" id="KW-0521">NADP</keyword>
<evidence type="ECO:0000256" key="2">
    <source>
        <dbReference type="ARBA" id="ARBA00000909"/>
    </source>
</evidence>
<dbReference type="Pfam" id="PF03853">
    <property type="entry name" value="YjeF_N"/>
    <property type="match status" value="1"/>
</dbReference>
<comment type="function">
    <text evidence="17">Catalyzes the dehydration of the S-form of NAD(P)HX at the expense of ADP, which is converted to AMP. Together with NAD(P)HX epimerase, which catalyzes the epimerization of the S- and R-forms, the enzyme allows the repair of both epimers of NAD(P)HX, a damaged form of NAD(P)H that is a result of enzymatic or heat-dependent hydration.</text>
</comment>
<dbReference type="GO" id="GO:0046496">
    <property type="term" value="P:nicotinamide nucleotide metabolic process"/>
    <property type="evidence" value="ECO:0007669"/>
    <property type="project" value="UniProtKB-UniRule"/>
</dbReference>
<feature type="binding site" evidence="17">
    <location>
        <position position="328"/>
    </location>
    <ligand>
        <name>(6S)-NADPHX</name>
        <dbReference type="ChEBI" id="CHEBI:64076"/>
    </ligand>
</feature>
<dbReference type="NCBIfam" id="TIGR00196">
    <property type="entry name" value="yjeF_cterm"/>
    <property type="match status" value="1"/>
</dbReference>
<dbReference type="EC" id="4.2.1.136" evidence="19"/>
<feature type="domain" description="YjeF N-terminal" evidence="21">
    <location>
        <begin position="20"/>
        <end position="222"/>
    </location>
</feature>
<comment type="subunit">
    <text evidence="17">Homotetramer.</text>
</comment>
<evidence type="ECO:0000256" key="7">
    <source>
        <dbReference type="ARBA" id="ARBA00022840"/>
    </source>
</evidence>
<comment type="function">
    <text evidence="18">Catalyzes the epimerization of the S- and R-forms of NAD(P)HX, a damaged form of NAD(P)H that is a result of enzymatic or heat-dependent hydration. This is a prerequisite for the S-specific NAD(P)H-hydrate dehydratase to allow the repair of both epimers of NAD(P)HX.</text>
</comment>
<evidence type="ECO:0000256" key="4">
    <source>
        <dbReference type="ARBA" id="ARBA00009524"/>
    </source>
</evidence>
<dbReference type="GO" id="GO:0052855">
    <property type="term" value="F:ADP-dependent NAD(P)H-hydrate dehydratase activity"/>
    <property type="evidence" value="ECO:0007669"/>
    <property type="project" value="UniProtKB-UniRule"/>
</dbReference>
<feature type="binding site" evidence="17">
    <location>
        <position position="378"/>
    </location>
    <ligand>
        <name>(6S)-NADPHX</name>
        <dbReference type="ChEBI" id="CHEBI:64076"/>
    </ligand>
</feature>
<keyword evidence="5 18" id="KW-0479">Metal-binding</keyword>
<dbReference type="GO" id="GO:0110051">
    <property type="term" value="P:metabolite repair"/>
    <property type="evidence" value="ECO:0007669"/>
    <property type="project" value="TreeGrafter"/>
</dbReference>
<evidence type="ECO:0000256" key="17">
    <source>
        <dbReference type="HAMAP-Rule" id="MF_01965"/>
    </source>
</evidence>
<dbReference type="SUPFAM" id="SSF53613">
    <property type="entry name" value="Ribokinase-like"/>
    <property type="match status" value="1"/>
</dbReference>
<dbReference type="InterPro" id="IPR036652">
    <property type="entry name" value="YjeF_N_dom_sf"/>
</dbReference>
<keyword evidence="13" id="KW-0511">Multifunctional enzyme</keyword>
<evidence type="ECO:0000256" key="8">
    <source>
        <dbReference type="ARBA" id="ARBA00022857"/>
    </source>
</evidence>
<dbReference type="eggNOG" id="COG0062">
    <property type="taxonomic scope" value="Bacteria"/>
</dbReference>
<keyword evidence="10 17" id="KW-0520">NAD</keyword>
<evidence type="ECO:0000313" key="22">
    <source>
        <dbReference type="EMBL" id="EAW32264.1"/>
    </source>
</evidence>
<reference evidence="22 23" key="1">
    <citation type="journal article" date="2010" name="J. Bacteriol.">
        <title>Genome sequence of the oligotrophic marine Gammaproteobacterium HTCC2143, isolated from the Oregon Coast.</title>
        <authorList>
            <person name="Oh H.M."/>
            <person name="Kang I."/>
            <person name="Ferriera S."/>
            <person name="Giovannoni S.J."/>
            <person name="Cho J.C."/>
        </authorList>
    </citation>
    <scope>NUCLEOTIDE SEQUENCE [LARGE SCALE GENOMIC DNA]</scope>
    <source>
        <strain evidence="22 23">HTCC2143</strain>
    </source>
</reference>
<evidence type="ECO:0000256" key="15">
    <source>
        <dbReference type="ARBA" id="ARBA00048238"/>
    </source>
</evidence>
<dbReference type="NCBIfam" id="TIGR00197">
    <property type="entry name" value="yjeF_nterm"/>
    <property type="match status" value="1"/>
</dbReference>
<keyword evidence="12 17" id="KW-0456">Lyase</keyword>
<comment type="similarity">
    <text evidence="17">Belongs to the NnrD/CARKD family.</text>
</comment>
<dbReference type="STRING" id="247633.GP2143_13451"/>
<evidence type="ECO:0000256" key="3">
    <source>
        <dbReference type="ARBA" id="ARBA00006001"/>
    </source>
</evidence>
<keyword evidence="9 18" id="KW-0630">Potassium</keyword>
<feature type="binding site" evidence="17">
    <location>
        <begin position="415"/>
        <end position="419"/>
    </location>
    <ligand>
        <name>AMP</name>
        <dbReference type="ChEBI" id="CHEBI:456215"/>
    </ligand>
</feature>
<feature type="binding site" evidence="17">
    <location>
        <position position="445"/>
    </location>
    <ligand>
        <name>AMP</name>
        <dbReference type="ChEBI" id="CHEBI:456215"/>
    </ligand>
</feature>
<dbReference type="GO" id="GO:0005524">
    <property type="term" value="F:ATP binding"/>
    <property type="evidence" value="ECO:0007669"/>
    <property type="project" value="UniProtKB-UniRule"/>
</dbReference>
<dbReference type="PROSITE" id="PS51383">
    <property type="entry name" value="YJEF_C_3"/>
    <property type="match status" value="1"/>
</dbReference>
<keyword evidence="7 17" id="KW-0067">ATP-binding</keyword>
<sequence length="502" mass="52732">MERHNTEQKLPTHLYRAQQVRELDRIAIDQENIPGFTLMRRAGKVAFDTLIDRWPEVDKITVVCGVGNNGGDGYVLATLAMQRGIAVEIVQCGDVKKITGDALQARQLALQDGIGSVDFDGERQLDRGVIVDALLGTGLSGDVRDNFAPVIEWINRSQCPVLAIDIPSGLCSDTGRVLGHAVYADQTVSFIGFKQGLLTGSGPDYTGRVAFSDLAVPKAIFQQVVATSQCLDFDELMAALPPRQSTAHKGDFGHVMITGGDSGMAGAATMASQAACRVGAGLVSCATRPEHIPAIISRCPEVMAHGVISGQEIEPLLARATAVVVGPGLGRAPWGEQLLQKVFKLSVPLVIDADALNIIADGRVVKQPYKDNWILTPHPGEAARLLGCSSAEIQQDRFAAVAELQRRFGGTVILKGAGTLVADTETATIGICPYGNPGMAAGGMGDVLSGILGALLAQGLSPAVAARLGVCLHGRAGDIAASSGQRGMMATDLIAHLRQLVN</sequence>
<gene>
    <name evidence="18" type="primary">nnrE</name>
    <name evidence="17" type="synonym">nnrD</name>
    <name evidence="22" type="ORF">GP2143_13451</name>
</gene>
<dbReference type="EC" id="5.1.99.6" evidence="19"/>
<dbReference type="Gene3D" id="3.40.50.10260">
    <property type="entry name" value="YjeF N-terminal domain"/>
    <property type="match status" value="1"/>
</dbReference>
<feature type="binding site" evidence="17">
    <location>
        <position position="446"/>
    </location>
    <ligand>
        <name>(6S)-NADPHX</name>
        <dbReference type="ChEBI" id="CHEBI:64076"/>
    </ligand>
</feature>
<dbReference type="PROSITE" id="PS01050">
    <property type="entry name" value="YJEF_C_2"/>
    <property type="match status" value="1"/>
</dbReference>
<dbReference type="PROSITE" id="PS51385">
    <property type="entry name" value="YJEF_N"/>
    <property type="match status" value="1"/>
</dbReference>
<evidence type="ECO:0000256" key="11">
    <source>
        <dbReference type="ARBA" id="ARBA00023235"/>
    </source>
</evidence>
<feature type="binding site" evidence="18">
    <location>
        <position position="69"/>
    </location>
    <ligand>
        <name>K(+)</name>
        <dbReference type="ChEBI" id="CHEBI:29103"/>
    </ligand>
</feature>
<protein>
    <recommendedName>
        <fullName evidence="19">Bifunctional NAD(P)H-hydrate repair enzyme</fullName>
    </recommendedName>
    <alternativeName>
        <fullName evidence="19">Nicotinamide nucleotide repair protein</fullName>
    </alternativeName>
    <domain>
        <recommendedName>
            <fullName evidence="19">ADP-dependent (S)-NAD(P)H-hydrate dehydratase</fullName>
            <ecNumber evidence="19">4.2.1.136</ecNumber>
        </recommendedName>
        <alternativeName>
            <fullName evidence="19">ADP-dependent NAD(P)HX dehydratase</fullName>
        </alternativeName>
    </domain>
    <domain>
        <recommendedName>
            <fullName evidence="19">NAD(P)H-hydrate epimerase</fullName>
            <ecNumber evidence="19">5.1.99.6</ecNumber>
        </recommendedName>
    </domain>
</protein>
<keyword evidence="23" id="KW-1185">Reference proteome</keyword>
<evidence type="ECO:0000256" key="13">
    <source>
        <dbReference type="ARBA" id="ARBA00023268"/>
    </source>
</evidence>
<comment type="cofactor">
    <cofactor evidence="17">
        <name>Mg(2+)</name>
        <dbReference type="ChEBI" id="CHEBI:18420"/>
    </cofactor>
</comment>
<dbReference type="GO" id="GO:0046872">
    <property type="term" value="F:metal ion binding"/>
    <property type="evidence" value="ECO:0007669"/>
    <property type="project" value="UniProtKB-UniRule"/>
</dbReference>
<comment type="caution">
    <text evidence="22">The sequence shown here is derived from an EMBL/GenBank/DDBJ whole genome shotgun (WGS) entry which is preliminary data.</text>
</comment>
<feature type="binding site" evidence="18">
    <location>
        <position position="132"/>
    </location>
    <ligand>
        <name>K(+)</name>
        <dbReference type="ChEBI" id="CHEBI:29103"/>
    </ligand>
</feature>
<evidence type="ECO:0000256" key="14">
    <source>
        <dbReference type="ARBA" id="ARBA00025153"/>
    </source>
</evidence>
<dbReference type="AlphaFoldDB" id="A0Y810"/>
<feature type="binding site" evidence="18">
    <location>
        <begin position="136"/>
        <end position="142"/>
    </location>
    <ligand>
        <name>(6S)-NADPHX</name>
        <dbReference type="ChEBI" id="CHEBI:64076"/>
    </ligand>
</feature>
<dbReference type="HAMAP" id="MF_01966">
    <property type="entry name" value="NADHX_epimerase"/>
    <property type="match status" value="1"/>
</dbReference>
<dbReference type="InterPro" id="IPR029056">
    <property type="entry name" value="Ribokinase-like"/>
</dbReference>
<dbReference type="PANTHER" id="PTHR12592">
    <property type="entry name" value="ATP-DEPENDENT (S)-NAD(P)H-HYDRATE DEHYDRATASE FAMILY MEMBER"/>
    <property type="match status" value="1"/>
</dbReference>
<evidence type="ECO:0000259" key="21">
    <source>
        <dbReference type="PROSITE" id="PS51385"/>
    </source>
</evidence>
<feature type="binding site" evidence="18">
    <location>
        <position position="168"/>
    </location>
    <ligand>
        <name>K(+)</name>
        <dbReference type="ChEBI" id="CHEBI:29103"/>
    </ligand>
</feature>
<dbReference type="EMBL" id="AAVT01000001">
    <property type="protein sequence ID" value="EAW32264.1"/>
    <property type="molecule type" value="Genomic_DNA"/>
</dbReference>
<evidence type="ECO:0000256" key="5">
    <source>
        <dbReference type="ARBA" id="ARBA00022723"/>
    </source>
</evidence>
<evidence type="ECO:0000256" key="16">
    <source>
        <dbReference type="ARBA" id="ARBA00049209"/>
    </source>
</evidence>
<evidence type="ECO:0000256" key="10">
    <source>
        <dbReference type="ARBA" id="ARBA00023027"/>
    </source>
</evidence>
<dbReference type="Proteomes" id="UP000004931">
    <property type="component" value="Unassembled WGS sequence"/>
</dbReference>
<proteinExistence type="inferred from homology"/>
<comment type="catalytic activity">
    <reaction evidence="16 17 19">
        <text>(6S)-NADPHX + ADP = AMP + phosphate + NADPH + H(+)</text>
        <dbReference type="Rhea" id="RHEA:32235"/>
        <dbReference type="ChEBI" id="CHEBI:15378"/>
        <dbReference type="ChEBI" id="CHEBI:43474"/>
        <dbReference type="ChEBI" id="CHEBI:57783"/>
        <dbReference type="ChEBI" id="CHEBI:64076"/>
        <dbReference type="ChEBI" id="CHEBI:456215"/>
        <dbReference type="ChEBI" id="CHEBI:456216"/>
        <dbReference type="EC" id="4.2.1.136"/>
    </reaction>
</comment>
<comment type="cofactor">
    <cofactor evidence="18 19">
        <name>K(+)</name>
        <dbReference type="ChEBI" id="CHEBI:29103"/>
    </cofactor>
    <text evidence="18 19">Binds 1 potassium ion per subunit.</text>
</comment>
<dbReference type="PANTHER" id="PTHR12592:SF0">
    <property type="entry name" value="ATP-DEPENDENT (S)-NAD(P)H-HYDRATE DEHYDRATASE"/>
    <property type="match status" value="1"/>
</dbReference>